<accession>A0A177C3G6</accession>
<gene>
    <name evidence="2" type="ORF">CC84DRAFT_1262503</name>
</gene>
<dbReference type="Proteomes" id="UP000077069">
    <property type="component" value="Unassembled WGS sequence"/>
</dbReference>
<keyword evidence="3" id="KW-1185">Reference proteome</keyword>
<organism evidence="2 3">
    <name type="scientific">Paraphaeosphaeria sporulosa</name>
    <dbReference type="NCBI Taxonomy" id="1460663"/>
    <lineage>
        <taxon>Eukaryota</taxon>
        <taxon>Fungi</taxon>
        <taxon>Dikarya</taxon>
        <taxon>Ascomycota</taxon>
        <taxon>Pezizomycotina</taxon>
        <taxon>Dothideomycetes</taxon>
        <taxon>Pleosporomycetidae</taxon>
        <taxon>Pleosporales</taxon>
        <taxon>Massarineae</taxon>
        <taxon>Didymosphaeriaceae</taxon>
        <taxon>Paraphaeosphaeria</taxon>
    </lineage>
</organism>
<name>A0A177C3G6_9PLEO</name>
<sequence length="144" mass="14374">MRQAAWDGKGTSARVEKQGAGAFAQAVVLSAAGDGVSGRRSGALGRMGMAREGATAGCTSPVAPSSAQRTPAPSLAAAAWESQRRRKGAAKGSLFVLTVRAARAHSLRGLPPAALLAAGHAPAAQAASTGCPHTTARCFRSVAQ</sequence>
<evidence type="ECO:0000313" key="3">
    <source>
        <dbReference type="Proteomes" id="UP000077069"/>
    </source>
</evidence>
<proteinExistence type="predicted"/>
<dbReference type="EMBL" id="KV441557">
    <property type="protein sequence ID" value="OAG01422.1"/>
    <property type="molecule type" value="Genomic_DNA"/>
</dbReference>
<reference evidence="2 3" key="1">
    <citation type="submission" date="2016-05" db="EMBL/GenBank/DDBJ databases">
        <title>Comparative analysis of secretome profiles of manganese(II)-oxidizing ascomycete fungi.</title>
        <authorList>
            <consortium name="DOE Joint Genome Institute"/>
            <person name="Zeiner C.A."/>
            <person name="Purvine S.O."/>
            <person name="Zink E.M."/>
            <person name="Wu S."/>
            <person name="Pasa-Tolic L."/>
            <person name="Chaput D.L."/>
            <person name="Haridas S."/>
            <person name="Grigoriev I.V."/>
            <person name="Santelli C.M."/>
            <person name="Hansel C.M."/>
        </authorList>
    </citation>
    <scope>NUCLEOTIDE SEQUENCE [LARGE SCALE GENOMIC DNA]</scope>
    <source>
        <strain evidence="2 3">AP3s5-JAC2a</strain>
    </source>
</reference>
<dbReference type="AlphaFoldDB" id="A0A177C3G6"/>
<dbReference type="RefSeq" id="XP_018031787.1">
    <property type="nucleotide sequence ID" value="XM_018185156.1"/>
</dbReference>
<dbReference type="GeneID" id="28768642"/>
<feature type="compositionally biased region" description="Polar residues" evidence="1">
    <location>
        <begin position="62"/>
        <end position="71"/>
    </location>
</feature>
<dbReference type="InParanoid" id="A0A177C3G6"/>
<evidence type="ECO:0000256" key="1">
    <source>
        <dbReference type="SAM" id="MobiDB-lite"/>
    </source>
</evidence>
<evidence type="ECO:0000313" key="2">
    <source>
        <dbReference type="EMBL" id="OAG01422.1"/>
    </source>
</evidence>
<dbReference type="OrthoDB" id="10582613at2759"/>
<feature type="region of interest" description="Disordered" evidence="1">
    <location>
        <begin position="54"/>
        <end position="73"/>
    </location>
</feature>
<protein>
    <submittedName>
        <fullName evidence="2">Uncharacterized protein</fullName>
    </submittedName>
</protein>